<dbReference type="HOGENOM" id="CLU_1865053_0_0_1"/>
<gene>
    <name evidence="1" type="ORF">H072_11474</name>
</gene>
<dbReference type="EMBL" id="AQGS01001233">
    <property type="protein sequence ID" value="EPS35278.1"/>
    <property type="molecule type" value="Genomic_DNA"/>
</dbReference>
<keyword evidence="2" id="KW-1185">Reference proteome</keyword>
<dbReference type="Proteomes" id="UP000015100">
    <property type="component" value="Unassembled WGS sequence"/>
</dbReference>
<evidence type="ECO:0000313" key="1">
    <source>
        <dbReference type="EMBL" id="EPS35278.1"/>
    </source>
</evidence>
<evidence type="ECO:0000313" key="2">
    <source>
        <dbReference type="Proteomes" id="UP000015100"/>
    </source>
</evidence>
<accession>S8B8D0</accession>
<protein>
    <submittedName>
        <fullName evidence="1">Uncharacterized protein</fullName>
    </submittedName>
</protein>
<reference evidence="1 2" key="1">
    <citation type="journal article" date="2013" name="PLoS Genet.">
        <title>Genomic mechanisms accounting for the adaptation to parasitism in nematode-trapping fungi.</title>
        <authorList>
            <person name="Meerupati T."/>
            <person name="Andersson K.M."/>
            <person name="Friman E."/>
            <person name="Kumar D."/>
            <person name="Tunlid A."/>
            <person name="Ahren D."/>
        </authorList>
    </citation>
    <scope>NUCLEOTIDE SEQUENCE [LARGE SCALE GENOMIC DNA]</scope>
    <source>
        <strain evidence="1 2">CBS 200.50</strain>
    </source>
</reference>
<dbReference type="AlphaFoldDB" id="S8B8D0"/>
<comment type="caution">
    <text evidence="1">The sequence shown here is derived from an EMBL/GenBank/DDBJ whole genome shotgun (WGS) entry which is preliminary data.</text>
</comment>
<name>S8B8D0_DACHA</name>
<reference evidence="2" key="2">
    <citation type="submission" date="2013-04" db="EMBL/GenBank/DDBJ databases">
        <title>Genomic mechanisms accounting for the adaptation to parasitism in nematode-trapping fungi.</title>
        <authorList>
            <person name="Ahren D.G."/>
        </authorList>
    </citation>
    <scope>NUCLEOTIDE SEQUENCE [LARGE SCALE GENOMIC DNA]</scope>
    <source>
        <strain evidence="2">CBS 200.50</strain>
    </source>
</reference>
<proteinExistence type="predicted"/>
<organism evidence="1 2">
    <name type="scientific">Dactylellina haptotyla (strain CBS 200.50)</name>
    <name type="common">Nematode-trapping fungus</name>
    <name type="synonym">Monacrosporium haptotylum</name>
    <dbReference type="NCBI Taxonomy" id="1284197"/>
    <lineage>
        <taxon>Eukaryota</taxon>
        <taxon>Fungi</taxon>
        <taxon>Dikarya</taxon>
        <taxon>Ascomycota</taxon>
        <taxon>Pezizomycotina</taxon>
        <taxon>Orbiliomycetes</taxon>
        <taxon>Orbiliales</taxon>
        <taxon>Orbiliaceae</taxon>
        <taxon>Dactylellina</taxon>
    </lineage>
</organism>
<sequence length="137" mass="15166">MVTPIPPDLLETCIFKFKGEGLRKYEVGLTERQSAIQKCQWGTALAAIDDTLGSVYLGWQEIEKWLTSKLYLLSKNWTEWEKLLNTERGIQLLQSYEISVTGAEGALIGPTVGFANAVEASLDDIELVAALFTVNPS</sequence>